<reference evidence="2" key="1">
    <citation type="submission" date="2025-08" db="UniProtKB">
        <authorList>
            <consortium name="RefSeq"/>
        </authorList>
    </citation>
    <scope>IDENTIFICATION</scope>
</reference>
<dbReference type="RefSeq" id="XP_018493845.1">
    <property type="nucleotide sequence ID" value="XM_018638329.1"/>
</dbReference>
<organism evidence="1 2">
    <name type="scientific">Galendromus occidentalis</name>
    <name type="common">western predatory mite</name>
    <dbReference type="NCBI Taxonomy" id="34638"/>
    <lineage>
        <taxon>Eukaryota</taxon>
        <taxon>Metazoa</taxon>
        <taxon>Ecdysozoa</taxon>
        <taxon>Arthropoda</taxon>
        <taxon>Chelicerata</taxon>
        <taxon>Arachnida</taxon>
        <taxon>Acari</taxon>
        <taxon>Parasitiformes</taxon>
        <taxon>Mesostigmata</taxon>
        <taxon>Gamasina</taxon>
        <taxon>Phytoseioidea</taxon>
        <taxon>Phytoseiidae</taxon>
        <taxon>Typhlodrominae</taxon>
        <taxon>Galendromus</taxon>
    </lineage>
</organism>
<dbReference type="AlphaFoldDB" id="A0AAJ7L4H8"/>
<keyword evidence="1" id="KW-1185">Reference proteome</keyword>
<protein>
    <submittedName>
        <fullName evidence="2">Uncharacterized protein LOC108863771</fullName>
    </submittedName>
</protein>
<dbReference type="Proteomes" id="UP000694867">
    <property type="component" value="Unplaced"/>
</dbReference>
<evidence type="ECO:0000313" key="2">
    <source>
        <dbReference type="RefSeq" id="XP_018493845.1"/>
    </source>
</evidence>
<dbReference type="KEGG" id="goe:108863771"/>
<dbReference type="GeneID" id="108863771"/>
<evidence type="ECO:0000313" key="1">
    <source>
        <dbReference type="Proteomes" id="UP000694867"/>
    </source>
</evidence>
<dbReference type="PANTHER" id="PTHR19446">
    <property type="entry name" value="REVERSE TRANSCRIPTASES"/>
    <property type="match status" value="1"/>
</dbReference>
<accession>A0AAJ7L4H8</accession>
<proteinExistence type="predicted"/>
<gene>
    <name evidence="2" type="primary">LOC108863771</name>
</gene>
<sequence length="464" mass="54038">MENIKAKISELKAITIKGKYALWNREIAHLDKIKRNISREWRKARKNAAEDAEELFLKFREAQRELSEKISLEIAAEDRKMYDYIVRCPRNLRAKRFWNYVRESDMVTKKELTTKDKNGLEVRASKIRSHLTETIEDLLDGQKTEAVNEGGYKLSHPIKNFAISYEDVRGALERVSLHSSAGLDGIQGRILKHLGDEGCEYLARVYDAIVKGEASLPREWAEARVALIEKPNSKQGILHIIINKKIQKWIVKHKILGEMQHGYRDKRRGDDCLFILTSAIEIARIQNIGLLATFLDCTRAYDKVCRTKLWEVLEKHGLRREVIEQLKLLYKENTVILKTEKGDGQSRHTDMEKLLQITSTSAEERGLIFNPAKSAVLEFNRVDDTTDEISYIQGKIIPKERTYKYLGIHLSTDANYLEDQEKIWKERTRKALYQLHAKVLWKFNHFETTKIQWRATRVPALTYT</sequence>
<name>A0AAJ7L4H8_9ACAR</name>